<feature type="region of interest" description="Disordered" evidence="1">
    <location>
        <begin position="374"/>
        <end position="420"/>
    </location>
</feature>
<dbReference type="RefSeq" id="WP_111200023.1">
    <property type="nucleotide sequence ID" value="NZ_QKVK01000010.1"/>
</dbReference>
<dbReference type="InterPro" id="IPR022385">
    <property type="entry name" value="Rhs_assc_core"/>
</dbReference>
<protein>
    <recommendedName>
        <fullName evidence="2">Tox-REase-9 domain-containing protein</fullName>
    </recommendedName>
</protein>
<sequence>MADNLDAPGERPHAPVSICGAPVSYDANGNTLSYDPDGPGPIARRDIAYDGENRPVSVTAFGTAASFDYGPDGERSGKSFVGARHAYLGADAEVLFGQADSLPVVTSWLHPDIRREGQATDVMVKDHLASNRLALRVGAGTIRSDYGPYGQPLTSNGSVPLQGKGYINERYDPETGLQYLHARYYDPLLARFLTPDTWDPDLPGVDTNRYAYAGDDPVNGSDGNGHSYEDSHDSFIDHHGLGGGGKNDHSNSSNAPGNDRNRTNGSDDCKGCRKVAGGEDFLDPFMEASEEAALERARLNMAAGVPSPGDVEAYVKAGLMSQEEAAAFDKMWSAGGWKLGPNGSWKQEAAPPKIPVNGETASTARGRQAHQNYKDALGDGYDDRLRLPSGKRPDAVDLTKREVRELKPDNPKAISRGQKQVETYRKELESLYGGSWKSYVDTYRP</sequence>
<feature type="region of interest" description="Disordered" evidence="1">
    <location>
        <begin position="209"/>
        <end position="272"/>
    </location>
</feature>
<feature type="compositionally biased region" description="Basic and acidic residues" evidence="1">
    <location>
        <begin position="374"/>
        <end position="410"/>
    </location>
</feature>
<comment type="caution">
    <text evidence="3">The sequence shown here is derived from an EMBL/GenBank/DDBJ whole genome shotgun (WGS) entry which is preliminary data.</text>
</comment>
<evidence type="ECO:0000256" key="1">
    <source>
        <dbReference type="SAM" id="MobiDB-lite"/>
    </source>
</evidence>
<feature type="compositionally biased region" description="Basic and acidic residues" evidence="1">
    <location>
        <begin position="259"/>
        <end position="271"/>
    </location>
</feature>
<dbReference type="AlphaFoldDB" id="A0A2W2B5B1"/>
<feature type="compositionally biased region" description="Basic and acidic residues" evidence="1">
    <location>
        <begin position="227"/>
        <end position="240"/>
    </location>
</feature>
<reference evidence="4" key="1">
    <citation type="submission" date="2018-06" db="EMBL/GenBank/DDBJ databases">
        <title>Aestuariibacter litoralis strain KCTC 52945T.</title>
        <authorList>
            <person name="Li X."/>
            <person name="Salam N."/>
            <person name="Li J.-L."/>
            <person name="Chen Y.-M."/>
            <person name="Yang Z.-W."/>
            <person name="Zhang L.-Y."/>
            <person name="Han M.-X."/>
            <person name="Xiao M."/>
            <person name="Li W.-J."/>
        </authorList>
    </citation>
    <scope>NUCLEOTIDE SEQUENCE [LARGE SCALE GENOMIC DNA]</scope>
    <source>
        <strain evidence="4">KCTC 52945</strain>
    </source>
</reference>
<dbReference type="EMBL" id="QKVK01000010">
    <property type="protein sequence ID" value="PZF75504.1"/>
    <property type="molecule type" value="Genomic_DNA"/>
</dbReference>
<organism evidence="3 4">
    <name type="scientific">Aestuariivirga litoralis</name>
    <dbReference type="NCBI Taxonomy" id="2650924"/>
    <lineage>
        <taxon>Bacteria</taxon>
        <taxon>Pseudomonadati</taxon>
        <taxon>Pseudomonadota</taxon>
        <taxon>Alphaproteobacteria</taxon>
        <taxon>Hyphomicrobiales</taxon>
        <taxon>Aestuariivirgaceae</taxon>
        <taxon>Aestuariivirga</taxon>
    </lineage>
</organism>
<dbReference type="Proteomes" id="UP000248795">
    <property type="component" value="Unassembled WGS sequence"/>
</dbReference>
<dbReference type="Gene3D" id="2.180.10.10">
    <property type="entry name" value="RHS repeat-associated core"/>
    <property type="match status" value="1"/>
</dbReference>
<dbReference type="PANTHER" id="PTHR32305">
    <property type="match status" value="1"/>
</dbReference>
<evidence type="ECO:0000313" key="4">
    <source>
        <dbReference type="Proteomes" id="UP000248795"/>
    </source>
</evidence>
<dbReference type="Pfam" id="PF15650">
    <property type="entry name" value="Tox-REase-9"/>
    <property type="match status" value="1"/>
</dbReference>
<feature type="domain" description="Tox-REase-9" evidence="2">
    <location>
        <begin position="361"/>
        <end position="443"/>
    </location>
</feature>
<dbReference type="NCBIfam" id="TIGR03696">
    <property type="entry name" value="Rhs_assc_core"/>
    <property type="match status" value="1"/>
</dbReference>
<keyword evidence="4" id="KW-1185">Reference proteome</keyword>
<dbReference type="PANTHER" id="PTHR32305:SF15">
    <property type="entry name" value="PROTEIN RHSA-RELATED"/>
    <property type="match status" value="1"/>
</dbReference>
<name>A0A2W2B5B1_9HYPH</name>
<evidence type="ECO:0000259" key="2">
    <source>
        <dbReference type="Pfam" id="PF15650"/>
    </source>
</evidence>
<proteinExistence type="predicted"/>
<dbReference type="InterPro" id="IPR050708">
    <property type="entry name" value="T6SS_VgrG/RHS"/>
</dbReference>
<dbReference type="InterPro" id="IPR028902">
    <property type="entry name" value="Tox-REase-9_dom"/>
</dbReference>
<accession>A0A2W2B5B1</accession>
<gene>
    <name evidence="3" type="ORF">DK847_18495</name>
</gene>
<evidence type="ECO:0000313" key="3">
    <source>
        <dbReference type="EMBL" id="PZF75504.1"/>
    </source>
</evidence>